<gene>
    <name evidence="1" type="ORF">UFOVP589_9</name>
</gene>
<organism evidence="1">
    <name type="scientific">uncultured Caudovirales phage</name>
    <dbReference type="NCBI Taxonomy" id="2100421"/>
    <lineage>
        <taxon>Viruses</taxon>
        <taxon>Duplodnaviria</taxon>
        <taxon>Heunggongvirae</taxon>
        <taxon>Uroviricota</taxon>
        <taxon>Caudoviricetes</taxon>
        <taxon>Peduoviridae</taxon>
        <taxon>Maltschvirus</taxon>
        <taxon>Maltschvirus maltsch</taxon>
    </lineage>
</organism>
<sequence>MTRGRKPKPTALKIVTDQDRARSRVRNEPKPVMVMPDIPQPPDHLDKYALEEWHHICGALFRCGILTEIDGRGLAMYCQAYGRWRKAEEAIQLMAKKNPASGGLIMQTTNGNVVQNPMVGTANTAMRDAMKYAAEYGLTPSSRVRLGIEADRANDNDPTAQYFT</sequence>
<evidence type="ECO:0000313" key="1">
    <source>
        <dbReference type="EMBL" id="CAB4151283.1"/>
    </source>
</evidence>
<dbReference type="EMBL" id="LR796567">
    <property type="protein sequence ID" value="CAB4151283.1"/>
    <property type="molecule type" value="Genomic_DNA"/>
</dbReference>
<accession>A0A6J5N1Z5</accession>
<proteinExistence type="predicted"/>
<name>A0A6J5N1Z5_9CAUD</name>
<dbReference type="Pfam" id="PF05119">
    <property type="entry name" value="Terminase_4"/>
    <property type="match status" value="1"/>
</dbReference>
<dbReference type="NCBIfam" id="TIGR01558">
    <property type="entry name" value="sm_term_P27"/>
    <property type="match status" value="1"/>
</dbReference>
<protein>
    <submittedName>
        <fullName evidence="1">COG3747 Phage terminase, small subunit</fullName>
    </submittedName>
</protein>
<reference evidence="1" key="1">
    <citation type="submission" date="2020-04" db="EMBL/GenBank/DDBJ databases">
        <authorList>
            <person name="Chiriac C."/>
            <person name="Salcher M."/>
            <person name="Ghai R."/>
            <person name="Kavagutti S V."/>
        </authorList>
    </citation>
    <scope>NUCLEOTIDE SEQUENCE</scope>
</reference>
<dbReference type="InterPro" id="IPR006448">
    <property type="entry name" value="Phage_term_ssu_P27"/>
</dbReference>